<reference evidence="2 3" key="1">
    <citation type="submission" date="2023-07" db="EMBL/GenBank/DDBJ databases">
        <title>Genomic Encyclopedia of Type Strains, Phase IV (KMG-IV): sequencing the most valuable type-strain genomes for metagenomic binning, comparative biology and taxonomic classification.</title>
        <authorList>
            <person name="Goeker M."/>
        </authorList>
    </citation>
    <scope>NUCLEOTIDE SEQUENCE [LARGE SCALE GENOMIC DNA]</scope>
    <source>
        <strain evidence="2 3">NIO-1023</strain>
    </source>
</reference>
<evidence type="ECO:0000313" key="2">
    <source>
        <dbReference type="EMBL" id="MDP9764924.1"/>
    </source>
</evidence>
<protein>
    <submittedName>
        <fullName evidence="2">Uncharacterized protein YdhG (YjbR/CyaY superfamily)</fullName>
    </submittedName>
</protein>
<evidence type="ECO:0000313" key="3">
    <source>
        <dbReference type="Proteomes" id="UP001232163"/>
    </source>
</evidence>
<dbReference type="EMBL" id="JAURUR010000007">
    <property type="protein sequence ID" value="MDP9764924.1"/>
    <property type="molecule type" value="Genomic_DNA"/>
</dbReference>
<feature type="compositionally biased region" description="Basic and acidic residues" evidence="1">
    <location>
        <begin position="20"/>
        <end position="48"/>
    </location>
</feature>
<name>A0ABT9MFF2_9DEIO</name>
<accession>A0ABT9MFF2</accession>
<gene>
    <name evidence="2" type="ORF">QO006_002371</name>
</gene>
<comment type="caution">
    <text evidence="2">The sequence shown here is derived from an EMBL/GenBank/DDBJ whole genome shotgun (WGS) entry which is preliminary data.</text>
</comment>
<evidence type="ECO:0000256" key="1">
    <source>
        <dbReference type="SAM" id="MobiDB-lite"/>
    </source>
</evidence>
<dbReference type="SUPFAM" id="SSF159888">
    <property type="entry name" value="YdhG-like"/>
    <property type="match status" value="1"/>
</dbReference>
<proteinExistence type="predicted"/>
<dbReference type="Gene3D" id="3.90.1150.200">
    <property type="match status" value="1"/>
</dbReference>
<dbReference type="RefSeq" id="WP_307466428.1">
    <property type="nucleotide sequence ID" value="NZ_JAURUR010000007.1"/>
</dbReference>
<dbReference type="Proteomes" id="UP001232163">
    <property type="component" value="Unassembled WGS sequence"/>
</dbReference>
<keyword evidence="3" id="KW-1185">Reference proteome</keyword>
<organism evidence="2 3">
    <name type="scientific">Deinococcus enclensis</name>
    <dbReference type="NCBI Taxonomy" id="1049582"/>
    <lineage>
        <taxon>Bacteria</taxon>
        <taxon>Thermotogati</taxon>
        <taxon>Deinococcota</taxon>
        <taxon>Deinococci</taxon>
        <taxon>Deinococcales</taxon>
        <taxon>Deinococcaceae</taxon>
        <taxon>Deinococcus</taxon>
    </lineage>
</organism>
<sequence>MTKSRRTAAPGGSGGEGFTAEERAAMRERVKEQRAEAQRAGKAADPDAEVRAKIAELTGEDRDLAERVHAAVRAAAPQLTPKLWYGMPAYARQGKVVCFFQAAGKFKARYATLGFGDAAALDDGAMWPTAFALRGWTDVVEERVRALVRQAAG</sequence>
<feature type="region of interest" description="Disordered" evidence="1">
    <location>
        <begin position="1"/>
        <end position="48"/>
    </location>
</feature>